<dbReference type="Gramene" id="rna23023">
    <property type="protein sequence ID" value="RHN60673.1"/>
    <property type="gene ID" value="gene23023"/>
</dbReference>
<gene>
    <name evidence="3" type="ORF">MtrunA17_Chr4g0028381</name>
</gene>
<dbReference type="Proteomes" id="UP000265566">
    <property type="component" value="Chromosome 4"/>
</dbReference>
<keyword evidence="1" id="KW-0812">Transmembrane</keyword>
<keyword evidence="1" id="KW-1133">Transmembrane helix</keyword>
<evidence type="ECO:0000313" key="4">
    <source>
        <dbReference type="Proteomes" id="UP000265566"/>
    </source>
</evidence>
<evidence type="ECO:0000259" key="2">
    <source>
        <dbReference type="Pfam" id="PF07127"/>
    </source>
</evidence>
<sequence>MVYKDKHNTLLHFKTLNNNSNFKNEDFDIINDRTIFYCYMGIRKNMAEILKFVYIMIIFLFITEIKGGKFVFDRNRGDRCRSILDCPQDKCFPLLTLVCTNFICDCLHV</sequence>
<evidence type="ECO:0000313" key="3">
    <source>
        <dbReference type="EMBL" id="RHN60673.1"/>
    </source>
</evidence>
<proteinExistence type="predicted"/>
<comment type="caution">
    <text evidence="3">The sequence shown here is derived from an EMBL/GenBank/DDBJ whole genome shotgun (WGS) entry which is preliminary data.</text>
</comment>
<keyword evidence="1" id="KW-0472">Membrane</keyword>
<accession>A0A396I7I6</accession>
<dbReference type="Pfam" id="PF07127">
    <property type="entry name" value="Nodulin_late"/>
    <property type="match status" value="1"/>
</dbReference>
<feature type="domain" description="Late nodulin" evidence="2">
    <location>
        <begin position="46"/>
        <end position="104"/>
    </location>
</feature>
<feature type="transmembrane region" description="Helical" evidence="1">
    <location>
        <begin position="52"/>
        <end position="72"/>
    </location>
</feature>
<name>A0A396I7I6_MEDTR</name>
<protein>
    <submittedName>
        <fullName evidence="3">Putative Late nodulin</fullName>
    </submittedName>
</protein>
<dbReference type="AlphaFoldDB" id="A0A396I7I6"/>
<reference evidence="4" key="1">
    <citation type="journal article" date="2018" name="Nat. Plants">
        <title>Whole-genome landscape of Medicago truncatula symbiotic genes.</title>
        <authorList>
            <person name="Pecrix Y."/>
            <person name="Staton S.E."/>
            <person name="Sallet E."/>
            <person name="Lelandais-Briere C."/>
            <person name="Moreau S."/>
            <person name="Carrere S."/>
            <person name="Blein T."/>
            <person name="Jardinaud M.F."/>
            <person name="Latrasse D."/>
            <person name="Zouine M."/>
            <person name="Zahm M."/>
            <person name="Kreplak J."/>
            <person name="Mayjonade B."/>
            <person name="Satge C."/>
            <person name="Perez M."/>
            <person name="Cauet S."/>
            <person name="Marande W."/>
            <person name="Chantry-Darmon C."/>
            <person name="Lopez-Roques C."/>
            <person name="Bouchez O."/>
            <person name="Berard A."/>
            <person name="Debelle F."/>
            <person name="Munos S."/>
            <person name="Bendahmane A."/>
            <person name="Berges H."/>
            <person name="Niebel A."/>
            <person name="Buitink J."/>
            <person name="Frugier F."/>
            <person name="Benhamed M."/>
            <person name="Crespi M."/>
            <person name="Gouzy J."/>
            <person name="Gamas P."/>
        </authorList>
    </citation>
    <scope>NUCLEOTIDE SEQUENCE [LARGE SCALE GENOMIC DNA]</scope>
    <source>
        <strain evidence="4">cv. Jemalong A17</strain>
    </source>
</reference>
<dbReference type="EMBL" id="PSQE01000004">
    <property type="protein sequence ID" value="RHN60673.1"/>
    <property type="molecule type" value="Genomic_DNA"/>
</dbReference>
<dbReference type="GO" id="GO:0046872">
    <property type="term" value="F:metal ion binding"/>
    <property type="evidence" value="ECO:0007669"/>
    <property type="project" value="InterPro"/>
</dbReference>
<evidence type="ECO:0000256" key="1">
    <source>
        <dbReference type="SAM" id="Phobius"/>
    </source>
</evidence>
<dbReference type="InterPro" id="IPR009810">
    <property type="entry name" value="Nodulin_late_dom"/>
</dbReference>
<organism evidence="3 4">
    <name type="scientific">Medicago truncatula</name>
    <name type="common">Barrel medic</name>
    <name type="synonym">Medicago tribuloides</name>
    <dbReference type="NCBI Taxonomy" id="3880"/>
    <lineage>
        <taxon>Eukaryota</taxon>
        <taxon>Viridiplantae</taxon>
        <taxon>Streptophyta</taxon>
        <taxon>Embryophyta</taxon>
        <taxon>Tracheophyta</taxon>
        <taxon>Spermatophyta</taxon>
        <taxon>Magnoliopsida</taxon>
        <taxon>eudicotyledons</taxon>
        <taxon>Gunneridae</taxon>
        <taxon>Pentapetalae</taxon>
        <taxon>rosids</taxon>
        <taxon>fabids</taxon>
        <taxon>Fabales</taxon>
        <taxon>Fabaceae</taxon>
        <taxon>Papilionoideae</taxon>
        <taxon>50 kb inversion clade</taxon>
        <taxon>NPAAA clade</taxon>
        <taxon>Hologalegina</taxon>
        <taxon>IRL clade</taxon>
        <taxon>Trifolieae</taxon>
        <taxon>Medicago</taxon>
    </lineage>
</organism>